<evidence type="ECO:0008006" key="4">
    <source>
        <dbReference type="Google" id="ProtNLM"/>
    </source>
</evidence>
<dbReference type="EMBL" id="JAQRFO010000092">
    <property type="protein sequence ID" value="MDC9624005.1"/>
    <property type="molecule type" value="Genomic_DNA"/>
</dbReference>
<evidence type="ECO:0000313" key="3">
    <source>
        <dbReference type="Proteomes" id="UP001214757"/>
    </source>
</evidence>
<comment type="caution">
    <text evidence="2">The sequence shown here is derived from an EMBL/GenBank/DDBJ whole genome shotgun (WGS) entry which is preliminary data.</text>
</comment>
<name>A0ABT5M8I4_9GAMM</name>
<accession>A0ABT5M8I4</accession>
<proteinExistence type="predicted"/>
<protein>
    <recommendedName>
        <fullName evidence="4">Lipoprotein</fullName>
    </recommendedName>
</protein>
<feature type="region of interest" description="Disordered" evidence="1">
    <location>
        <begin position="40"/>
        <end position="60"/>
    </location>
</feature>
<dbReference type="Proteomes" id="UP001214757">
    <property type="component" value="Unassembled WGS sequence"/>
</dbReference>
<organism evidence="2 3">
    <name type="scientific">Xenorhabdus aichiensis</name>
    <dbReference type="NCBI Taxonomy" id="3025874"/>
    <lineage>
        <taxon>Bacteria</taxon>
        <taxon>Pseudomonadati</taxon>
        <taxon>Pseudomonadota</taxon>
        <taxon>Gammaproteobacteria</taxon>
        <taxon>Enterobacterales</taxon>
        <taxon>Morganellaceae</taxon>
        <taxon>Xenorhabdus</taxon>
    </lineage>
</organism>
<evidence type="ECO:0000256" key="1">
    <source>
        <dbReference type="SAM" id="MobiDB-lite"/>
    </source>
</evidence>
<evidence type="ECO:0000313" key="2">
    <source>
        <dbReference type="EMBL" id="MDC9624005.1"/>
    </source>
</evidence>
<sequence length="60" mass="5844">MINKSLLSTILSLFLLVTSTFICTSSIIFPVTVHAAGHGDGGNGGNAGKGSSGNGGHGGN</sequence>
<keyword evidence="3" id="KW-1185">Reference proteome</keyword>
<feature type="non-terminal residue" evidence="2">
    <location>
        <position position="60"/>
    </location>
</feature>
<reference evidence="2 3" key="1">
    <citation type="submission" date="2023-02" db="EMBL/GenBank/DDBJ databases">
        <title>Entomopathogenic bacteria.</title>
        <authorList>
            <person name="Machado R.A."/>
        </authorList>
    </citation>
    <scope>NUCLEOTIDE SEQUENCE [LARGE SCALE GENOMIC DNA]</scope>
    <source>
        <strain evidence="2 3">XENO-7</strain>
    </source>
</reference>
<gene>
    <name evidence="2" type="ORF">PSI22_20830</name>
</gene>